<evidence type="ECO:0000313" key="3">
    <source>
        <dbReference type="Proteomes" id="UP000249577"/>
    </source>
</evidence>
<feature type="transmembrane region" description="Helical" evidence="1">
    <location>
        <begin position="115"/>
        <end position="133"/>
    </location>
</feature>
<organism evidence="2 3">
    <name type="scientific">Ancylobacter novellus</name>
    <name type="common">Thiobacillus novellus</name>
    <dbReference type="NCBI Taxonomy" id="921"/>
    <lineage>
        <taxon>Bacteria</taxon>
        <taxon>Pseudomonadati</taxon>
        <taxon>Pseudomonadota</taxon>
        <taxon>Alphaproteobacteria</taxon>
        <taxon>Hyphomicrobiales</taxon>
        <taxon>Xanthobacteraceae</taxon>
        <taxon>Ancylobacter</taxon>
    </lineage>
</organism>
<feature type="transmembrane region" description="Helical" evidence="1">
    <location>
        <begin position="84"/>
        <end position="103"/>
    </location>
</feature>
<comment type="caution">
    <text evidence="2">The sequence shown here is derived from an EMBL/GenBank/DDBJ whole genome shotgun (WGS) entry which is preliminary data.</text>
</comment>
<feature type="transmembrane region" description="Helical" evidence="1">
    <location>
        <begin position="260"/>
        <end position="281"/>
    </location>
</feature>
<protein>
    <submittedName>
        <fullName evidence="2">TIGR02587 family membrane protein</fullName>
    </submittedName>
</protein>
<feature type="transmembrane region" description="Helical" evidence="1">
    <location>
        <begin position="187"/>
        <end position="209"/>
    </location>
</feature>
<dbReference type="InterPro" id="IPR024464">
    <property type="entry name" value="DUF2391"/>
</dbReference>
<name>A0A2W5K5Z9_ANCNO</name>
<feature type="transmembrane region" description="Helical" evidence="1">
    <location>
        <begin position="52"/>
        <end position="72"/>
    </location>
</feature>
<keyword evidence="1" id="KW-0472">Membrane</keyword>
<feature type="transmembrane region" description="Helical" evidence="1">
    <location>
        <begin position="153"/>
        <end position="172"/>
    </location>
</feature>
<feature type="transmembrane region" description="Helical" evidence="1">
    <location>
        <begin position="230"/>
        <end position="248"/>
    </location>
</feature>
<accession>A0A2W5K5Z9</accession>
<dbReference type="Pfam" id="PF09622">
    <property type="entry name" value="DUF2391"/>
    <property type="match status" value="1"/>
</dbReference>
<evidence type="ECO:0000256" key="1">
    <source>
        <dbReference type="SAM" id="Phobius"/>
    </source>
</evidence>
<dbReference type="Proteomes" id="UP000249577">
    <property type="component" value="Unassembled WGS sequence"/>
</dbReference>
<dbReference type="InterPro" id="IPR013416">
    <property type="entry name" value="CHP02587_IM"/>
</dbReference>
<keyword evidence="1" id="KW-0812">Transmembrane</keyword>
<gene>
    <name evidence="2" type="ORF">DI565_19455</name>
</gene>
<proteinExistence type="predicted"/>
<dbReference type="EMBL" id="QFPN01000014">
    <property type="protein sequence ID" value="PZQ10758.1"/>
    <property type="molecule type" value="Genomic_DNA"/>
</dbReference>
<reference evidence="2 3" key="1">
    <citation type="submission" date="2017-08" db="EMBL/GenBank/DDBJ databases">
        <title>Infants hospitalized years apart are colonized by the same room-sourced microbial strains.</title>
        <authorList>
            <person name="Brooks B."/>
            <person name="Olm M.R."/>
            <person name="Firek B.A."/>
            <person name="Baker R."/>
            <person name="Thomas B.C."/>
            <person name="Morowitz M.J."/>
            <person name="Banfield J.F."/>
        </authorList>
    </citation>
    <scope>NUCLEOTIDE SEQUENCE [LARGE SCALE GENOMIC DNA]</scope>
    <source>
        <strain evidence="2">S2_005_003_R2_43</strain>
    </source>
</reference>
<dbReference type="NCBIfam" id="TIGR02587">
    <property type="entry name" value="TIGR02587 family membrane protein"/>
    <property type="match status" value="1"/>
</dbReference>
<evidence type="ECO:0000313" key="2">
    <source>
        <dbReference type="EMBL" id="PZQ10758.1"/>
    </source>
</evidence>
<keyword evidence="1" id="KW-1133">Transmembrane helix</keyword>
<sequence>MTARTAARTREIDKGFLVGLGRAAGGSIVFALPVLMTMEMWSLGESMDRPRLALLLVAIVPLLVGLSHYIGFEETETWADDLRDAFVAIAVGFVTSAVVLSLFGLIGPHLSFDEVLGAIVIQTVPASFGAVIAQGQLGQTDEADRRRNRQAGYGGSLLFVASGAVFLSFNIAPTEEIDLISASMTPWHAIALVLISAAAMHAIVYSVGFEGQSAARPEDYRFWSVFLRNSLPGYAIALLVSAAMLWIFGRLDDLGASATLRLVIVLGLPAAIGAAFARLIVGGQS</sequence>
<dbReference type="AlphaFoldDB" id="A0A2W5K5Z9"/>
<feature type="transmembrane region" description="Helical" evidence="1">
    <location>
        <begin position="12"/>
        <end position="32"/>
    </location>
</feature>